<proteinExistence type="predicted"/>
<reference evidence="2" key="2">
    <citation type="submission" date="2017-02" db="UniProtKB">
        <authorList>
            <consortium name="WormBaseParasite"/>
        </authorList>
    </citation>
    <scope>IDENTIFICATION</scope>
</reference>
<sequence>LAAPLRSDDGSTDSRKEIRPNRLSVENGECAAAADIHARLLMDSEEAKVQYYFRFCFDFANIIVDLLQKNEKYAELMPKVSRESKPKHDQWIPKVPRTVASSATESHRFRCGHATVAEFDKSWEESPQAKKCHTETTVNGVMELLSALDSLKHLKRIG</sequence>
<evidence type="ECO:0000313" key="1">
    <source>
        <dbReference type="Proteomes" id="UP000035642"/>
    </source>
</evidence>
<dbReference type="WBParaSite" id="ACAC_0000434601-mRNA-1">
    <property type="protein sequence ID" value="ACAC_0000434601-mRNA-1"/>
    <property type="gene ID" value="ACAC_0000434601"/>
</dbReference>
<dbReference type="Proteomes" id="UP000035642">
    <property type="component" value="Unassembled WGS sequence"/>
</dbReference>
<evidence type="ECO:0000313" key="2">
    <source>
        <dbReference type="WBParaSite" id="ACAC_0000434601-mRNA-1"/>
    </source>
</evidence>
<name>A0A0K0D2Q1_ANGCA</name>
<organism evidence="1 2">
    <name type="scientific">Angiostrongylus cantonensis</name>
    <name type="common">Rat lungworm</name>
    <dbReference type="NCBI Taxonomy" id="6313"/>
    <lineage>
        <taxon>Eukaryota</taxon>
        <taxon>Metazoa</taxon>
        <taxon>Ecdysozoa</taxon>
        <taxon>Nematoda</taxon>
        <taxon>Chromadorea</taxon>
        <taxon>Rhabditida</taxon>
        <taxon>Rhabditina</taxon>
        <taxon>Rhabditomorpha</taxon>
        <taxon>Strongyloidea</taxon>
        <taxon>Metastrongylidae</taxon>
        <taxon>Angiostrongylus</taxon>
    </lineage>
</organism>
<accession>A0A0K0D2Q1</accession>
<reference evidence="1" key="1">
    <citation type="submission" date="2012-09" db="EMBL/GenBank/DDBJ databases">
        <authorList>
            <person name="Martin A.A."/>
        </authorList>
    </citation>
    <scope>NUCLEOTIDE SEQUENCE</scope>
</reference>
<protein>
    <submittedName>
        <fullName evidence="2">DUF4456 domain-containing protein</fullName>
    </submittedName>
</protein>
<dbReference type="AlphaFoldDB" id="A0A0K0D2Q1"/>
<keyword evidence="1" id="KW-1185">Reference proteome</keyword>